<feature type="domain" description="TadE-like" evidence="3">
    <location>
        <begin position="6"/>
        <end position="48"/>
    </location>
</feature>
<feature type="compositionally biased region" description="Polar residues" evidence="1">
    <location>
        <begin position="152"/>
        <end position="161"/>
    </location>
</feature>
<feature type="region of interest" description="Disordered" evidence="1">
    <location>
        <begin position="138"/>
        <end position="161"/>
    </location>
</feature>
<dbReference type="OrthoDB" id="6948598at2"/>
<dbReference type="RefSeq" id="WP_125322614.1">
    <property type="nucleotide sequence ID" value="NZ_AP024889.1"/>
</dbReference>
<dbReference type="InterPro" id="IPR012495">
    <property type="entry name" value="TadE-like_dom"/>
</dbReference>
<name>A0A427U0B6_9VIBR</name>
<evidence type="ECO:0000256" key="2">
    <source>
        <dbReference type="SAM" id="Phobius"/>
    </source>
</evidence>
<keyword evidence="5" id="KW-1185">Reference proteome</keyword>
<comment type="caution">
    <text evidence="4">The sequence shown here is derived from an EMBL/GenBank/DDBJ whole genome shotgun (WGS) entry which is preliminary data.</text>
</comment>
<organism evidence="4 5">
    <name type="scientific">Vibrio pectenicida</name>
    <dbReference type="NCBI Taxonomy" id="62763"/>
    <lineage>
        <taxon>Bacteria</taxon>
        <taxon>Pseudomonadati</taxon>
        <taxon>Pseudomonadota</taxon>
        <taxon>Gammaproteobacteria</taxon>
        <taxon>Vibrionales</taxon>
        <taxon>Vibrionaceae</taxon>
        <taxon>Vibrio</taxon>
    </lineage>
</organism>
<keyword evidence="2" id="KW-1133">Transmembrane helix</keyword>
<keyword evidence="2" id="KW-0472">Membrane</keyword>
<gene>
    <name evidence="4" type="ORF">EJA03_15380</name>
</gene>
<feature type="transmembrane region" description="Helical" evidence="2">
    <location>
        <begin position="12"/>
        <end position="34"/>
    </location>
</feature>
<evidence type="ECO:0000313" key="4">
    <source>
        <dbReference type="EMBL" id="RSD30168.1"/>
    </source>
</evidence>
<protein>
    <submittedName>
        <fullName evidence="4">Pilus assembly protein</fullName>
    </submittedName>
</protein>
<proteinExistence type="predicted"/>
<evidence type="ECO:0000259" key="3">
    <source>
        <dbReference type="Pfam" id="PF07811"/>
    </source>
</evidence>
<keyword evidence="2" id="KW-0812">Transmembrane</keyword>
<evidence type="ECO:0000313" key="5">
    <source>
        <dbReference type="Proteomes" id="UP000269041"/>
    </source>
</evidence>
<reference evidence="4 5" key="1">
    <citation type="submission" date="2018-12" db="EMBL/GenBank/DDBJ databases">
        <title>Genomic taxonomy of the Vibrionaceae family.</title>
        <authorList>
            <person name="Gomez-Gil B."/>
            <person name="Enciso-Ibarra K."/>
        </authorList>
    </citation>
    <scope>NUCLEOTIDE SEQUENCE [LARGE SCALE GENOMIC DNA]</scope>
    <source>
        <strain evidence="4 5">CAIM 594</strain>
    </source>
</reference>
<dbReference type="Proteomes" id="UP000269041">
    <property type="component" value="Unassembled WGS sequence"/>
</dbReference>
<sequence>MKRQKGLSIIEFTLVSTTLLLLIFAVIEVGRYIYSLQVVNDMTRVAARLAVVCRVEDRNDIPALSLSTNAPVGFSAANLTIEYLDASGNVITGTLTDDDVFSTIEYVRAKVVDFEYQFTGLLSFVSLTGMLAVPEFETTRPRENLGRHRETSTNPDNSTDC</sequence>
<feature type="compositionally biased region" description="Basic and acidic residues" evidence="1">
    <location>
        <begin position="138"/>
        <end position="151"/>
    </location>
</feature>
<evidence type="ECO:0000256" key="1">
    <source>
        <dbReference type="SAM" id="MobiDB-lite"/>
    </source>
</evidence>
<accession>A0A427U0B6</accession>
<dbReference type="EMBL" id="RSFA01000080">
    <property type="protein sequence ID" value="RSD30168.1"/>
    <property type="molecule type" value="Genomic_DNA"/>
</dbReference>
<dbReference type="AlphaFoldDB" id="A0A427U0B6"/>
<dbReference type="Pfam" id="PF07811">
    <property type="entry name" value="TadE"/>
    <property type="match status" value="1"/>
</dbReference>